<dbReference type="EMBL" id="CM056816">
    <property type="protein sequence ID" value="KAJ8633123.1"/>
    <property type="molecule type" value="Genomic_DNA"/>
</dbReference>
<organism evidence="1 2">
    <name type="scientific">Persea americana</name>
    <name type="common">Avocado</name>
    <dbReference type="NCBI Taxonomy" id="3435"/>
    <lineage>
        <taxon>Eukaryota</taxon>
        <taxon>Viridiplantae</taxon>
        <taxon>Streptophyta</taxon>
        <taxon>Embryophyta</taxon>
        <taxon>Tracheophyta</taxon>
        <taxon>Spermatophyta</taxon>
        <taxon>Magnoliopsida</taxon>
        <taxon>Magnoliidae</taxon>
        <taxon>Laurales</taxon>
        <taxon>Lauraceae</taxon>
        <taxon>Persea</taxon>
    </lineage>
</organism>
<evidence type="ECO:0000313" key="2">
    <source>
        <dbReference type="Proteomes" id="UP001234297"/>
    </source>
</evidence>
<reference evidence="1 2" key="1">
    <citation type="journal article" date="2022" name="Hortic Res">
        <title>A haplotype resolved chromosomal level avocado genome allows analysis of novel avocado genes.</title>
        <authorList>
            <person name="Nath O."/>
            <person name="Fletcher S.J."/>
            <person name="Hayward A."/>
            <person name="Shaw L.M."/>
            <person name="Masouleh A.K."/>
            <person name="Furtado A."/>
            <person name="Henry R.J."/>
            <person name="Mitter N."/>
        </authorList>
    </citation>
    <scope>NUCLEOTIDE SEQUENCE [LARGE SCALE GENOMIC DNA]</scope>
    <source>
        <strain evidence="2">cv. Hass</strain>
    </source>
</reference>
<dbReference type="Proteomes" id="UP001234297">
    <property type="component" value="Chromosome 8"/>
</dbReference>
<accession>A0ACC2LIW7</accession>
<evidence type="ECO:0000313" key="1">
    <source>
        <dbReference type="EMBL" id="KAJ8633123.1"/>
    </source>
</evidence>
<keyword evidence="2" id="KW-1185">Reference proteome</keyword>
<name>A0ACC2LIW7_PERAE</name>
<proteinExistence type="predicted"/>
<sequence>MRSSSWFWWSRSFIAFLLKFLNFLQAFVGVWFIIYSIWMFSHWNKHGPIPHPPPSAPSPENADYLTPLLNSQYPAVLRPDSDVIRVQEHVFYRKLGVEMASGFDGGVQFDLNTLPVPWFIYWFMGIGILLCFVTCIGYIAAEAINACCLCFYTMLTFVIIAFEAALVGFIAFHKHWDEDLPYDPTGELDSLRSFIDDNIDLCRWVGLAVIFIQALSLLLSIILRAMVSSRMEKLDSDDENPLRGESWQPLINSQGGQTSALTSTDSKGIRPHAWSTRMRQKYGLNMSAFTFDH</sequence>
<gene>
    <name evidence="1" type="ORF">MRB53_026459</name>
</gene>
<protein>
    <submittedName>
        <fullName evidence="1">Uncharacterized protein</fullName>
    </submittedName>
</protein>
<comment type="caution">
    <text evidence="1">The sequence shown here is derived from an EMBL/GenBank/DDBJ whole genome shotgun (WGS) entry which is preliminary data.</text>
</comment>